<protein>
    <recommendedName>
        <fullName evidence="3">Selenoprotein W-related protein</fullName>
    </recommendedName>
</protein>
<dbReference type="Gene3D" id="3.40.30.10">
    <property type="entry name" value="Glutaredoxin"/>
    <property type="match status" value="1"/>
</dbReference>
<sequence>MRVRAPFGERTDGSGVTGNFEVTIVDTGKLIHSKRQGHGFADTAKERQLIVEQIKEAMRTV</sequence>
<proteinExistence type="predicted"/>
<evidence type="ECO:0000313" key="1">
    <source>
        <dbReference type="EMBL" id="KAL3771474.1"/>
    </source>
</evidence>
<dbReference type="AlphaFoldDB" id="A0ABD3N5X8"/>
<organism evidence="1 2">
    <name type="scientific">Stephanodiscus triporus</name>
    <dbReference type="NCBI Taxonomy" id="2934178"/>
    <lineage>
        <taxon>Eukaryota</taxon>
        <taxon>Sar</taxon>
        <taxon>Stramenopiles</taxon>
        <taxon>Ochrophyta</taxon>
        <taxon>Bacillariophyta</taxon>
        <taxon>Coscinodiscophyceae</taxon>
        <taxon>Thalassiosirophycidae</taxon>
        <taxon>Stephanodiscales</taxon>
        <taxon>Stephanodiscaceae</taxon>
        <taxon>Stephanodiscus</taxon>
    </lineage>
</organism>
<accession>A0ABD3N5X8</accession>
<reference evidence="1 2" key="1">
    <citation type="submission" date="2024-10" db="EMBL/GenBank/DDBJ databases">
        <title>Updated reference genomes for cyclostephanoid diatoms.</title>
        <authorList>
            <person name="Roberts W.R."/>
            <person name="Alverson A.J."/>
        </authorList>
    </citation>
    <scope>NUCLEOTIDE SEQUENCE [LARGE SCALE GENOMIC DNA]</scope>
    <source>
        <strain evidence="1 2">AJA276-08</strain>
    </source>
</reference>
<name>A0ABD3N5X8_9STRA</name>
<dbReference type="Proteomes" id="UP001530315">
    <property type="component" value="Unassembled WGS sequence"/>
</dbReference>
<evidence type="ECO:0008006" key="3">
    <source>
        <dbReference type="Google" id="ProtNLM"/>
    </source>
</evidence>
<dbReference type="EMBL" id="JALLAZ020001601">
    <property type="protein sequence ID" value="KAL3771474.1"/>
    <property type="molecule type" value="Genomic_DNA"/>
</dbReference>
<evidence type="ECO:0000313" key="2">
    <source>
        <dbReference type="Proteomes" id="UP001530315"/>
    </source>
</evidence>
<comment type="caution">
    <text evidence="1">The sequence shown here is derived from an EMBL/GenBank/DDBJ whole genome shotgun (WGS) entry which is preliminary data.</text>
</comment>
<keyword evidence="2" id="KW-1185">Reference proteome</keyword>
<gene>
    <name evidence="1" type="ORF">ACHAW5_006157</name>
</gene>